<sequence length="1974" mass="213147">MSKLQDFRGAYPQYNDLSDEQLLTSLHQKLYSDMPFAAFSARMVDSTAPRDQSSAPQPSVMEPGSGSSLLSGAYGLRGNLYSALEGAGSLTGIESIERLGREGRISDEKAAEGALPESERMSFARAEGLRQNVRAAGQALGSSVPSMAPGIVGALGGAAIGSVVPVIGTGIGAILGSTAATIPQFFGANRQRQIQVSGGVQSELAALGTALPQAASEAIIDRFTLGLGRVLGLGGEAVARNIIPRIVRGVGLGAASEIPAEVFQQALERAQAGLDVLSPDAMAEYREAATAAAVVGGGMGGAFAGVGGRGPSPLASERPDLRGAIEGIVSGREPAGGDTGLPGAQGRQQADEAAVPGARFPVPPVRETAPERSVAQPELPVQPEDEAPAPQTPVVQPVEPTSQDGTERPAQTETFNIPVGKQFAVSTPDGSMKVDVVPEVVDLFSLTPASGGLQNRMINNPANQATISNIANAPDFTRLGTSPYSDRGAPIIGPDNVIEVGNHRVEGLKRGAENNPDAFQGYVRALSEAGYDTSGMQFPVLIRRRVSELSPEQRQDFTRLSNTEANQALSDLEMARQDAVRLTPELLSKFDGEVTGGIRAAKNLPFVRDFMAQVATPSERTRLVTTEGGVSDAFADRLERALFASAYNNIDLIKRAVESGDDDTKSITGGMIEATGAMQELRRGVEGGRIRPEFGIVDSLMAAADRVRTGKAKGFTPSDILATEDMITPIPPLEREIIKLLSNDNLTKIASKSAIGKRLKAFVEEAKKQTTDVDMVGGERRITPEEAVVAARNPGQASMFSAHRTGAAEEQTAPAAEEAAPNQDAARQIVNKYLAELRAMGRQGRLIANALEGLLKNGAMNANQIYQAFMIGETLAKTLPTKADYRIQFLQDIIVDNEQAGAASGAKVGDRAQGRVIYPTESLPGFIELSLAEDMLHLLRKTAAHEAFHVLQSYFSTYDTNFSDRINKFFKDDMKVSDLEPSIKRRLQGMTVPGQKISYYDVLVKGLGDRLLTAKEAQAYAFGALIDAANRGQKVTALTPSFQRFITFARDFLNRMKRGLTGDGFTAPADILTQAQQRGAAMGQVAPTTAGQSYSARRVPSEYAALSSGNVAGRQFSPAFTASTEKLTGKELDKPNVFSDAMRRFTGALPGEKLSSAFVRNTVNQAAPLWMMDRLAKEQGLSLKSAGIAMEVALNNRGRIEMYLEHGPPSYDPKTGDVKIREDVPGVLDAIKGRLKLEDKKEAQAYLVALRERDLRKSGKKGFFNLDDKEISSIISEAERVRPEWKQMAADIQRINNALIDFAVATGTLDRIKADQLRSMFYTPFYRQAEEDGKLNPDAAVGPRLSNSLTSVKGAFDVKIKGGENPLGDLFENMIRNADVIMKAGMKNVSMRQSAEVMQAVGLGREVKARDEGKTITYRVDGQNKHFEVDDSILYAALAGAPRHITNGIYKTMAQMAGFFRDMITAAPSFMLANLWRGKVVAYVQEGVPLYANTFNGLRQALKSSTAYKTIAAQTGFGGYTYGMSERDAAKQLEREIGGLGYGPGGLLRRALAPLQKMSEATEMAERIKLYERAKAQGMTDKEAAFQAYLLAPFSRRGMGGGWAGESVNFLVPLVPFLNAKIQGMYRLIENEKGDKQKLWTLGIPKQMLQIFLRGLVVMAASLALAAKNMDDDPERWDNENPDLKFRYDILYTPDGGRILWPRAFEIGSVFGALPVFILDALRRNDSRDLGKVLTDIGTSTFFFNPIPAAMIPILGATTNYDFFRSRALETANDRGKLPEERVNANTSAVARVIGETAGISPIRIQYVLEGYSGTIGSSVLAGLDSIFAGMGLIPNKPAGAFGDPTSMPAIIAGLTGASRFYRSDDQAGSRFVSDFYKIKEITDQLVRSRTMATEGRDLERLEELRGDAGIPLRIRSLVNQTSTQITEINKRIARIERGDLDSVSKREAIRPLRERRDVLARRVVERAREIGAY</sequence>
<feature type="compositionally biased region" description="Low complexity" evidence="1">
    <location>
        <begin position="388"/>
        <end position="401"/>
    </location>
</feature>
<evidence type="ECO:0008006" key="8">
    <source>
        <dbReference type="Google" id="ProtNLM"/>
    </source>
</evidence>
<feature type="domain" description="DdrB-like" evidence="2">
    <location>
        <begin position="432"/>
        <end position="545"/>
    </location>
</feature>
<dbReference type="Pfam" id="PF18763">
    <property type="entry name" value="ddrB-ParB"/>
    <property type="match status" value="1"/>
</dbReference>
<evidence type="ECO:0000313" key="4">
    <source>
        <dbReference type="EMBL" id="CAB4169702.1"/>
    </source>
</evidence>
<feature type="region of interest" description="Disordered" evidence="1">
    <location>
        <begin position="329"/>
        <end position="414"/>
    </location>
</feature>
<dbReference type="InterPro" id="IPR040561">
    <property type="entry name" value="LPD38"/>
</dbReference>
<name>A0A6J5RRX0_9CAUD</name>
<dbReference type="Pfam" id="PF18857">
    <property type="entry name" value="LPD38"/>
    <property type="match status" value="1"/>
</dbReference>
<feature type="domain" description="Large polyvalent protein associated" evidence="3">
    <location>
        <begin position="1675"/>
        <end position="1827"/>
    </location>
</feature>
<feature type="region of interest" description="Disordered" evidence="1">
    <location>
        <begin position="45"/>
        <end position="66"/>
    </location>
</feature>
<accession>A0A6J5RRX0</accession>
<evidence type="ECO:0000313" key="6">
    <source>
        <dbReference type="EMBL" id="CAB4196321.1"/>
    </source>
</evidence>
<evidence type="ECO:0000313" key="7">
    <source>
        <dbReference type="EMBL" id="CAB4211801.1"/>
    </source>
</evidence>
<evidence type="ECO:0000259" key="2">
    <source>
        <dbReference type="Pfam" id="PF18763"/>
    </source>
</evidence>
<evidence type="ECO:0000313" key="5">
    <source>
        <dbReference type="EMBL" id="CAB4181083.1"/>
    </source>
</evidence>
<evidence type="ECO:0000259" key="3">
    <source>
        <dbReference type="Pfam" id="PF18857"/>
    </source>
</evidence>
<dbReference type="EMBL" id="LR797245">
    <property type="protein sequence ID" value="CAB4196321.1"/>
    <property type="molecule type" value="Genomic_DNA"/>
</dbReference>
<reference evidence="6" key="1">
    <citation type="submission" date="2020-05" db="EMBL/GenBank/DDBJ databases">
        <authorList>
            <person name="Chiriac C."/>
            <person name="Salcher M."/>
            <person name="Ghai R."/>
            <person name="Kavagutti S V."/>
        </authorList>
    </citation>
    <scope>NUCLEOTIDE SEQUENCE</scope>
</reference>
<organism evidence="6">
    <name type="scientific">uncultured Caudovirales phage</name>
    <dbReference type="NCBI Taxonomy" id="2100421"/>
    <lineage>
        <taxon>Viruses</taxon>
        <taxon>Duplodnaviria</taxon>
        <taxon>Heunggongvirae</taxon>
        <taxon>Uroviricota</taxon>
        <taxon>Caudoviricetes</taxon>
        <taxon>Peduoviridae</taxon>
        <taxon>Maltschvirus</taxon>
        <taxon>Maltschvirus maltsch</taxon>
    </lineage>
</organism>
<evidence type="ECO:0000256" key="1">
    <source>
        <dbReference type="SAM" id="MobiDB-lite"/>
    </source>
</evidence>
<proteinExistence type="predicted"/>
<gene>
    <name evidence="5" type="ORF">UFOVP1070_13</name>
    <name evidence="6" type="ORF">UFOVP1302_71</name>
    <name evidence="7" type="ORF">UFOVP1416_41</name>
    <name evidence="4" type="ORF">UFOVP895_74</name>
</gene>
<dbReference type="EMBL" id="LR797017">
    <property type="protein sequence ID" value="CAB4181083.1"/>
    <property type="molecule type" value="Genomic_DNA"/>
</dbReference>
<dbReference type="EMBL" id="LR796842">
    <property type="protein sequence ID" value="CAB4169702.1"/>
    <property type="molecule type" value="Genomic_DNA"/>
</dbReference>
<dbReference type="InterPro" id="IPR041398">
    <property type="entry name" value="DdrB_dom"/>
</dbReference>
<dbReference type="EMBL" id="LR797379">
    <property type="protein sequence ID" value="CAB4211801.1"/>
    <property type="molecule type" value="Genomic_DNA"/>
</dbReference>
<protein>
    <recommendedName>
        <fullName evidence="8">Large polyvalent protein associated domain-containing protein</fullName>
    </recommendedName>
</protein>